<protein>
    <submittedName>
        <fullName evidence="1">Rheb small monomeric GTPase</fullName>
    </submittedName>
</protein>
<dbReference type="Proteomes" id="UP001390339">
    <property type="component" value="Unassembled WGS sequence"/>
</dbReference>
<evidence type="ECO:0000313" key="2">
    <source>
        <dbReference type="Proteomes" id="UP001390339"/>
    </source>
</evidence>
<name>A0ABR2IT69_9PEZI</name>
<comment type="caution">
    <text evidence="1">The sequence shown here is derived from an EMBL/GenBank/DDBJ whole genome shotgun (WGS) entry which is preliminary data.</text>
</comment>
<sequence>MPYAVNRDECLSPALCFVADTNTLRKQTTSLGYSDEPFPDDVWCVSTESSLEDSITQNEERRVLASATECGDTCSFLPPNGSHTVREWHELPQVYQCGLHTDIALDVLPVSAIRVAYQSLASVLKKGSFPVHMIDEENQKHRVITVLLKGWQRIGVVEESDERTPRSVQQVRHGMFSFDPEDAVETAQGTSHNDSDIHTGKSPACGRPLVFADKRAQIANALPFNRNHEGCFHTQDDILKGMMLDGSLRRENKRPDMWDKGMVLDGLASSRLRVPVRRAFEILIAQIEKGQNPNEPPDGGKCQIM</sequence>
<keyword evidence="2" id="KW-1185">Reference proteome</keyword>
<dbReference type="EMBL" id="JAPCWZ010000004">
    <property type="protein sequence ID" value="KAK8867551.1"/>
    <property type="molecule type" value="Genomic_DNA"/>
</dbReference>
<evidence type="ECO:0000313" key="1">
    <source>
        <dbReference type="EMBL" id="KAK8867551.1"/>
    </source>
</evidence>
<accession>A0ABR2IT69</accession>
<organism evidence="1 2">
    <name type="scientific">Apiospora arundinis</name>
    <dbReference type="NCBI Taxonomy" id="335852"/>
    <lineage>
        <taxon>Eukaryota</taxon>
        <taxon>Fungi</taxon>
        <taxon>Dikarya</taxon>
        <taxon>Ascomycota</taxon>
        <taxon>Pezizomycotina</taxon>
        <taxon>Sordariomycetes</taxon>
        <taxon>Xylariomycetidae</taxon>
        <taxon>Amphisphaeriales</taxon>
        <taxon>Apiosporaceae</taxon>
        <taxon>Apiospora</taxon>
    </lineage>
</organism>
<gene>
    <name evidence="1" type="ORF">PGQ11_006129</name>
</gene>
<reference evidence="1 2" key="1">
    <citation type="journal article" date="2024" name="IMA Fungus">
        <title>Apiospora arundinis, a panoply of carbohydrate-active enzymes and secondary metabolites.</title>
        <authorList>
            <person name="Sorensen T."/>
            <person name="Petersen C."/>
            <person name="Muurmann A.T."/>
            <person name="Christiansen J.V."/>
            <person name="Brundto M.L."/>
            <person name="Overgaard C.K."/>
            <person name="Boysen A.T."/>
            <person name="Wollenberg R.D."/>
            <person name="Larsen T.O."/>
            <person name="Sorensen J.L."/>
            <person name="Nielsen K.L."/>
            <person name="Sondergaard T.E."/>
        </authorList>
    </citation>
    <scope>NUCLEOTIDE SEQUENCE [LARGE SCALE GENOMIC DNA]</scope>
    <source>
        <strain evidence="1 2">AAU 773</strain>
    </source>
</reference>
<proteinExistence type="predicted"/>